<dbReference type="SUPFAM" id="SSF48371">
    <property type="entry name" value="ARM repeat"/>
    <property type="match status" value="1"/>
</dbReference>
<evidence type="ECO:0000313" key="3">
    <source>
        <dbReference type="Proteomes" id="UP000237073"/>
    </source>
</evidence>
<dbReference type="AlphaFoldDB" id="A0A2P5GRR9"/>
<evidence type="ECO:0000313" key="4">
    <source>
        <dbReference type="Proteomes" id="UP000247005"/>
    </source>
</evidence>
<evidence type="ECO:0000313" key="2">
    <source>
        <dbReference type="EMBL" id="POP49260.1"/>
    </source>
</evidence>
<dbReference type="Proteomes" id="UP000237073">
    <property type="component" value="Unassembled WGS sequence"/>
</dbReference>
<dbReference type="OrthoDB" id="8613467at2"/>
<dbReference type="EMBL" id="PQGE01000005">
    <property type="protein sequence ID" value="POP45953.1"/>
    <property type="molecule type" value="Genomic_DNA"/>
</dbReference>
<dbReference type="RefSeq" id="WP_103675477.1">
    <property type="nucleotide sequence ID" value="NZ_PQGD01000006.1"/>
</dbReference>
<dbReference type="InterPro" id="IPR011989">
    <property type="entry name" value="ARM-like"/>
</dbReference>
<keyword evidence="3" id="KW-1185">Reference proteome</keyword>
<dbReference type="Proteomes" id="UP000247005">
    <property type="component" value="Unassembled WGS sequence"/>
</dbReference>
<reference evidence="3 4" key="1">
    <citation type="submission" date="2018-01" db="EMBL/GenBank/DDBJ databases">
        <title>Superficieibacter electus gen. nov., sp. nov., an extended-spectrum beta-lactamase possessing member of the Enterobacteriaceae family, isolated from intensive care unit surfaces.</title>
        <authorList>
            <person name="Potter R.F."/>
            <person name="D'Souza A.W."/>
        </authorList>
    </citation>
    <scope>NUCLEOTIDE SEQUENCE [LARGE SCALE GENOMIC DNA]</scope>
    <source>
        <strain evidence="2 4">BP-1</strain>
        <strain evidence="1 3">BP-2</strain>
    </source>
</reference>
<accession>A0A2P5GRR9</accession>
<gene>
    <name evidence="2" type="ORF">CHU32_09140</name>
    <name evidence="1" type="ORF">CHU33_07595</name>
</gene>
<proteinExistence type="predicted"/>
<organism evidence="2 4">
    <name type="scientific">Superficieibacter electus</name>
    <dbReference type="NCBI Taxonomy" id="2022662"/>
    <lineage>
        <taxon>Bacteria</taxon>
        <taxon>Pseudomonadati</taxon>
        <taxon>Pseudomonadota</taxon>
        <taxon>Gammaproteobacteria</taxon>
        <taxon>Enterobacterales</taxon>
        <taxon>Enterobacteriaceae</taxon>
        <taxon>Superficieibacter</taxon>
    </lineage>
</organism>
<evidence type="ECO:0008006" key="5">
    <source>
        <dbReference type="Google" id="ProtNLM"/>
    </source>
</evidence>
<protein>
    <recommendedName>
        <fullName evidence="5">HEAT repeat domain-containing protein</fullName>
    </recommendedName>
</protein>
<comment type="caution">
    <text evidence="2">The sequence shown here is derived from an EMBL/GenBank/DDBJ whole genome shotgun (WGS) entry which is preliminary data.</text>
</comment>
<evidence type="ECO:0000313" key="1">
    <source>
        <dbReference type="EMBL" id="POP45953.1"/>
    </source>
</evidence>
<sequence length="229" mass="25647">MTFSRQRLHYAERQWNKEMAFFRQYKPLEEHTLYLLLNDPDPLKRKAAAMHLQLRGLGLSVAQKMCHSTNYKARDLSCFILGQIVTPESILPAIMAQLDALAASDPTATVRGSAISAMGHRWGKKADFWPMLANRCRLAATDTSVTVRVSVAGALCHNTHPDETLLPVLIQLLRDKQGEVRSWAGCAVNGQGYDTPELHAIFAAMLNDEHAGARDEAKIWQEEHSVKEE</sequence>
<name>A0A2P5GRR9_9ENTR</name>
<dbReference type="Gene3D" id="1.25.10.10">
    <property type="entry name" value="Leucine-rich Repeat Variant"/>
    <property type="match status" value="1"/>
</dbReference>
<dbReference type="EMBL" id="PQGD01000006">
    <property type="protein sequence ID" value="POP49260.1"/>
    <property type="molecule type" value="Genomic_DNA"/>
</dbReference>
<dbReference type="InterPro" id="IPR016024">
    <property type="entry name" value="ARM-type_fold"/>
</dbReference>